<protein>
    <recommendedName>
        <fullName evidence="3">Fibronectin type-III domain-containing protein</fullName>
    </recommendedName>
</protein>
<dbReference type="InterPro" id="IPR013783">
    <property type="entry name" value="Ig-like_fold"/>
</dbReference>
<evidence type="ECO:0000313" key="4">
    <source>
        <dbReference type="EMBL" id="MEQ2201609.1"/>
    </source>
</evidence>
<sequence length="236" mass="25941">MKLEMFSTAENLTCIFSQVVKMLTYFILSVLYLVTIVPSCHAPSDILSPAEVTLSDSGPWQIRVSWGPLQPSRVQSYTLEYGVIPSGRVHAVTVSNQRSSVFLRDLEPGTQYLITVSALHVDGKERAMSVRACTQEAPRPALTDLQLALMVRQEGNEIQASWQAKPESLKGYWVSWEKIKPQSSQSERSLSSAYLPPSTPSIRLTHLASNSRVCVSPVYSSGRGDGICCTAKTSSD</sequence>
<dbReference type="SUPFAM" id="SSF49265">
    <property type="entry name" value="Fibronectin type III"/>
    <property type="match status" value="1"/>
</dbReference>
<keyword evidence="1" id="KW-0677">Repeat</keyword>
<feature type="domain" description="Fibronectin type-III" evidence="3">
    <location>
        <begin position="48"/>
        <end position="140"/>
    </location>
</feature>
<dbReference type="PROSITE" id="PS50853">
    <property type="entry name" value="FN3"/>
    <property type="match status" value="1"/>
</dbReference>
<reference evidence="4 5" key="1">
    <citation type="submission" date="2021-06" db="EMBL/GenBank/DDBJ databases">
        <authorList>
            <person name="Palmer J.M."/>
        </authorList>
    </citation>
    <scope>NUCLEOTIDE SEQUENCE [LARGE SCALE GENOMIC DNA]</scope>
    <source>
        <strain evidence="4 5">XC_2019</strain>
        <tissue evidence="4">Muscle</tissue>
    </source>
</reference>
<dbReference type="PANTHER" id="PTHR46708">
    <property type="entry name" value="TENASCIN"/>
    <property type="match status" value="1"/>
</dbReference>
<evidence type="ECO:0000259" key="3">
    <source>
        <dbReference type="PROSITE" id="PS50853"/>
    </source>
</evidence>
<gene>
    <name evidence="4" type="ORF">XENOCAPTIV_015030</name>
</gene>
<keyword evidence="2" id="KW-0472">Membrane</keyword>
<dbReference type="Proteomes" id="UP001434883">
    <property type="component" value="Unassembled WGS sequence"/>
</dbReference>
<dbReference type="EMBL" id="JAHRIN010028316">
    <property type="protein sequence ID" value="MEQ2201609.1"/>
    <property type="molecule type" value="Genomic_DNA"/>
</dbReference>
<feature type="transmembrane region" description="Helical" evidence="2">
    <location>
        <begin position="12"/>
        <end position="34"/>
    </location>
</feature>
<proteinExistence type="predicted"/>
<dbReference type="InterPro" id="IPR036116">
    <property type="entry name" value="FN3_sf"/>
</dbReference>
<organism evidence="4 5">
    <name type="scientific">Xenoophorus captivus</name>
    <dbReference type="NCBI Taxonomy" id="1517983"/>
    <lineage>
        <taxon>Eukaryota</taxon>
        <taxon>Metazoa</taxon>
        <taxon>Chordata</taxon>
        <taxon>Craniata</taxon>
        <taxon>Vertebrata</taxon>
        <taxon>Euteleostomi</taxon>
        <taxon>Actinopterygii</taxon>
        <taxon>Neopterygii</taxon>
        <taxon>Teleostei</taxon>
        <taxon>Neoteleostei</taxon>
        <taxon>Acanthomorphata</taxon>
        <taxon>Ovalentaria</taxon>
        <taxon>Atherinomorphae</taxon>
        <taxon>Cyprinodontiformes</taxon>
        <taxon>Goodeidae</taxon>
        <taxon>Xenoophorus</taxon>
    </lineage>
</organism>
<comment type="caution">
    <text evidence="4">The sequence shown here is derived from an EMBL/GenBank/DDBJ whole genome shotgun (WGS) entry which is preliminary data.</text>
</comment>
<evidence type="ECO:0000256" key="1">
    <source>
        <dbReference type="ARBA" id="ARBA00022737"/>
    </source>
</evidence>
<keyword evidence="2" id="KW-0812">Transmembrane</keyword>
<dbReference type="CDD" id="cd00063">
    <property type="entry name" value="FN3"/>
    <property type="match status" value="1"/>
</dbReference>
<dbReference type="Gene3D" id="2.60.40.10">
    <property type="entry name" value="Immunoglobulins"/>
    <property type="match status" value="1"/>
</dbReference>
<dbReference type="InterPro" id="IPR003961">
    <property type="entry name" value="FN3_dom"/>
</dbReference>
<dbReference type="InterPro" id="IPR050991">
    <property type="entry name" value="ECM_Regulatory_Proteins"/>
</dbReference>
<dbReference type="Pfam" id="PF00041">
    <property type="entry name" value="fn3"/>
    <property type="match status" value="1"/>
</dbReference>
<dbReference type="PANTHER" id="PTHR46708:SF10">
    <property type="entry name" value="RECEPTOR-TYPE TYROSINE-PROTEIN PHOSPHATASE ETA-LIKE"/>
    <property type="match status" value="1"/>
</dbReference>
<accession>A0ABV0R0H4</accession>
<dbReference type="SMART" id="SM00060">
    <property type="entry name" value="FN3"/>
    <property type="match status" value="2"/>
</dbReference>
<keyword evidence="5" id="KW-1185">Reference proteome</keyword>
<evidence type="ECO:0000256" key="2">
    <source>
        <dbReference type="SAM" id="Phobius"/>
    </source>
</evidence>
<keyword evidence="2" id="KW-1133">Transmembrane helix</keyword>
<name>A0ABV0R0H4_9TELE</name>
<evidence type="ECO:0000313" key="5">
    <source>
        <dbReference type="Proteomes" id="UP001434883"/>
    </source>
</evidence>